<dbReference type="AlphaFoldDB" id="A0A8S1QFW7"/>
<accession>A0A8S1QFW7</accession>
<reference evidence="2" key="1">
    <citation type="submission" date="2021-01" db="EMBL/GenBank/DDBJ databases">
        <authorList>
            <consortium name="Genoscope - CEA"/>
            <person name="William W."/>
        </authorList>
    </citation>
    <scope>NUCLEOTIDE SEQUENCE</scope>
</reference>
<sequence length="706" mass="83777">MNEDANLIFAQLPSEKQNQIQQLINIVSNNIDEKRFFQNRQDKLLNLIVNLFAGGISSLEIFLRFSQRDLLDKGFTLRESYILIRELSGQYNQDIRRPNNREIEDLIYDQEIKQLALFKMPLIQSIDLINQKNKYILILGPQKTGKTSFLFNLINIYYDVDVDSLYRVKKKIQKKNNLFYDEYLIEMTQQENLIFVDFIGMGDLEKDLFGHSQNNYFQVLLEYVQNKQILAAFFVNSASINRLGQEEIYSIQRFFELFHQTFSQKIFLILTYCTDNNPLLSIYSHNYSPTPYILKNKINVYQSQLEQNQIPNDELKFWFGINNNYLYFPAIDLDNESEQILINYHNIEYQDFKKNSQSIEIGSEISQDIEQDNFNIQQNEIQVTQRQILQFYYEIMRKELLKIKFKINNIFYSQNLELIQQNNYFKALLQIEKQIIELGTQPQINRFQLPNKNLLITTNYIVSENKYEKKYLKATKGKRILFCTDCQKICHYDCELENKSDLTEAKKMCQNILINYKFLSQMKNPTRILSEQNLDILYYCKICSQRDTVDKKNNSSGLTCSISKHILINEVAFDVNNDIYYISNQQVQKTFKKEYDHLKNMKHLYALHQTLNLRLQIEFQKQIKSINNQVKEINESKEGLVPIKLQVRKDLLEKTIKAGIEIQSRNSNGIQNVYNKLNQSSQQQIIRGNNKILFQLYKIAQKEIED</sequence>
<keyword evidence="3" id="KW-1185">Reference proteome</keyword>
<keyword evidence="1" id="KW-0812">Transmembrane</keyword>
<dbReference type="OrthoDB" id="297228at2759"/>
<comment type="caution">
    <text evidence="2">The sequence shown here is derived from an EMBL/GenBank/DDBJ whole genome shotgun (WGS) entry which is preliminary data.</text>
</comment>
<protein>
    <submittedName>
        <fullName evidence="2">Uncharacterized protein</fullName>
    </submittedName>
</protein>
<evidence type="ECO:0000313" key="2">
    <source>
        <dbReference type="EMBL" id="CAD8114522.1"/>
    </source>
</evidence>
<keyword evidence="1" id="KW-1133">Transmembrane helix</keyword>
<dbReference type="Proteomes" id="UP000692954">
    <property type="component" value="Unassembled WGS sequence"/>
</dbReference>
<organism evidence="2 3">
    <name type="scientific">Paramecium sonneborni</name>
    <dbReference type="NCBI Taxonomy" id="65129"/>
    <lineage>
        <taxon>Eukaryota</taxon>
        <taxon>Sar</taxon>
        <taxon>Alveolata</taxon>
        <taxon>Ciliophora</taxon>
        <taxon>Intramacronucleata</taxon>
        <taxon>Oligohymenophorea</taxon>
        <taxon>Peniculida</taxon>
        <taxon>Parameciidae</taxon>
        <taxon>Paramecium</taxon>
    </lineage>
</organism>
<proteinExistence type="predicted"/>
<name>A0A8S1QFW7_9CILI</name>
<dbReference type="EMBL" id="CAJJDN010000106">
    <property type="protein sequence ID" value="CAD8114522.1"/>
    <property type="molecule type" value="Genomic_DNA"/>
</dbReference>
<evidence type="ECO:0000313" key="3">
    <source>
        <dbReference type="Proteomes" id="UP000692954"/>
    </source>
</evidence>
<gene>
    <name evidence="2" type="ORF">PSON_ATCC_30995.1.T1060052</name>
</gene>
<evidence type="ECO:0000256" key="1">
    <source>
        <dbReference type="SAM" id="Phobius"/>
    </source>
</evidence>
<feature type="transmembrane region" description="Helical" evidence="1">
    <location>
        <begin position="44"/>
        <end position="63"/>
    </location>
</feature>
<keyword evidence="1" id="KW-0472">Membrane</keyword>